<feature type="region of interest" description="Disordered" evidence="1">
    <location>
        <begin position="434"/>
        <end position="476"/>
    </location>
</feature>
<accession>A0ABS3TIJ0</accession>
<evidence type="ECO:0000313" key="3">
    <source>
        <dbReference type="Proteomes" id="UP000670527"/>
    </source>
</evidence>
<evidence type="ECO:0000256" key="1">
    <source>
        <dbReference type="SAM" id="MobiDB-lite"/>
    </source>
</evidence>
<proteinExistence type="predicted"/>
<dbReference type="Pfam" id="PF13155">
    <property type="entry name" value="Toprim_2"/>
    <property type="match status" value="1"/>
</dbReference>
<feature type="compositionally biased region" description="Polar residues" evidence="1">
    <location>
        <begin position="441"/>
        <end position="451"/>
    </location>
</feature>
<dbReference type="Gene3D" id="3.40.1360.10">
    <property type="match status" value="1"/>
</dbReference>
<comment type="caution">
    <text evidence="2">The sequence shown here is derived from an EMBL/GenBank/DDBJ whole genome shotgun (WGS) entry which is preliminary data.</text>
</comment>
<gene>
    <name evidence="2" type="ORF">J4D97_20200</name>
</gene>
<dbReference type="RefSeq" id="WP_208309147.1">
    <property type="nucleotide sequence ID" value="NZ_JAGETX010000021.1"/>
</dbReference>
<protein>
    <submittedName>
        <fullName evidence="2">Toprim domain-containing protein</fullName>
    </submittedName>
</protein>
<evidence type="ECO:0000313" key="2">
    <source>
        <dbReference type="EMBL" id="MBO3272983.1"/>
    </source>
</evidence>
<dbReference type="EMBL" id="JAGETX010000021">
    <property type="protein sequence ID" value="MBO3272983.1"/>
    <property type="molecule type" value="Genomic_DNA"/>
</dbReference>
<reference evidence="2 3" key="1">
    <citation type="submission" date="2021-03" db="EMBL/GenBank/DDBJ databases">
        <authorList>
            <person name="Kim M.K."/>
        </authorList>
    </citation>
    <scope>NUCLEOTIDE SEQUENCE [LARGE SCALE GENOMIC DNA]</scope>
    <source>
        <strain evidence="2 3">BT507</strain>
    </source>
</reference>
<organism evidence="2 3">
    <name type="scientific">Hymenobacter defluvii</name>
    <dbReference type="NCBI Taxonomy" id="2054411"/>
    <lineage>
        <taxon>Bacteria</taxon>
        <taxon>Pseudomonadati</taxon>
        <taxon>Bacteroidota</taxon>
        <taxon>Cytophagia</taxon>
        <taxon>Cytophagales</taxon>
        <taxon>Hymenobacteraceae</taxon>
        <taxon>Hymenobacter</taxon>
    </lineage>
</organism>
<dbReference type="Proteomes" id="UP000670527">
    <property type="component" value="Unassembled WGS sequence"/>
</dbReference>
<keyword evidence="3" id="KW-1185">Reference proteome</keyword>
<name>A0ABS3TIJ0_9BACT</name>
<sequence>MQQPSEPELNFSQVKKEINLVDLVLTLGYQHNKAKSGPTLDKGKFHVFDYRGNPNLDQVIIYKAPSGDFLYFNRADDHDKGSVIDFLKNRIENPRIDGIQSTPGKNIWASVIENARNFLNLPAPSRVNTSTLQAAIPTVERGDQFVPDFLRKTTQLTDTRYLNNRGITAETLSNGYFAGRVLNHVHEGKNKDGQPYKFVNTAFPQVYQDKIVGLEIKANGFRGQAANSLNSAALWLSHSDPKTKTLIISESAIDSLSHYQLKQPANTMYASTSGNLTDNKIAEVQRLIENLHLKTVKLAFDNNMQGHLFDTQLIAGLAHASTPMRIERNLPGFVTLGIHSGQEQYFTQLHNATRSYNEQVTNGYYQAGGAYPAMSATLNTELITATRDAANSYKFHIPKRLHALSFFNQALIQHYPMTVKLEMEKSQANDWNDQLKESLRSKSQTVATSQVPAKAQAPGVEKEPVQEPAVRRGLRR</sequence>